<gene>
    <name evidence="4" type="primary">LOC108825272</name>
</gene>
<reference evidence="3" key="1">
    <citation type="journal article" date="2019" name="Database">
        <title>The radish genome database (RadishGD): an integrated information resource for radish genomics.</title>
        <authorList>
            <person name="Yu H.J."/>
            <person name="Baek S."/>
            <person name="Lee Y.J."/>
            <person name="Cho A."/>
            <person name="Mun J.H."/>
        </authorList>
    </citation>
    <scope>NUCLEOTIDE SEQUENCE [LARGE SCALE GENOMIC DNA]</scope>
    <source>
        <strain evidence="3">cv. WK10039</strain>
    </source>
</reference>
<feature type="region of interest" description="Disordered" evidence="1">
    <location>
        <begin position="1"/>
        <end position="38"/>
    </location>
</feature>
<name>A0A9W3CDB1_RAPSA</name>
<dbReference type="PANTHER" id="PTHR31385">
    <property type="entry name" value="PUTATIVE (DUF220)-RELATED"/>
    <property type="match status" value="1"/>
</dbReference>
<organism evidence="3 4">
    <name type="scientific">Raphanus sativus</name>
    <name type="common">Radish</name>
    <name type="synonym">Raphanus raphanistrum var. sativus</name>
    <dbReference type="NCBI Taxonomy" id="3726"/>
    <lineage>
        <taxon>Eukaryota</taxon>
        <taxon>Viridiplantae</taxon>
        <taxon>Streptophyta</taxon>
        <taxon>Embryophyta</taxon>
        <taxon>Tracheophyta</taxon>
        <taxon>Spermatophyta</taxon>
        <taxon>Magnoliopsida</taxon>
        <taxon>eudicotyledons</taxon>
        <taxon>Gunneridae</taxon>
        <taxon>Pentapetalae</taxon>
        <taxon>rosids</taxon>
        <taxon>malvids</taxon>
        <taxon>Brassicales</taxon>
        <taxon>Brassicaceae</taxon>
        <taxon>Brassiceae</taxon>
        <taxon>Raphanus</taxon>
    </lineage>
</organism>
<proteinExistence type="predicted"/>
<dbReference type="PANTHER" id="PTHR31385:SF14">
    <property type="entry name" value="DUF220 DOMAIN-CONTAINING PROTEIN"/>
    <property type="match status" value="1"/>
</dbReference>
<dbReference type="Proteomes" id="UP000504610">
    <property type="component" value="Chromosome 9"/>
</dbReference>
<dbReference type="GeneID" id="108825272"/>
<dbReference type="RefSeq" id="XP_056849519.1">
    <property type="nucleotide sequence ID" value="XM_056993539.1"/>
</dbReference>
<reference evidence="4" key="2">
    <citation type="submission" date="2025-08" db="UniProtKB">
        <authorList>
            <consortium name="RefSeq"/>
        </authorList>
    </citation>
    <scope>IDENTIFICATION</scope>
    <source>
        <tissue evidence="4">Leaf</tissue>
    </source>
</reference>
<dbReference type="OrthoDB" id="1027017at2759"/>
<protein>
    <submittedName>
        <fullName evidence="4">Uncharacterized protein LOC108825272 isoform X1</fullName>
    </submittedName>
</protein>
<accession>A0A9W3CDB1</accession>
<dbReference type="KEGG" id="rsz:108825272"/>
<evidence type="ECO:0000313" key="3">
    <source>
        <dbReference type="Proteomes" id="UP000504610"/>
    </source>
</evidence>
<dbReference type="Pfam" id="PF02713">
    <property type="entry name" value="DUF220"/>
    <property type="match status" value="1"/>
</dbReference>
<sequence>MGVFPGFGSWINKNSQPQPPLKAKAKSSKNIDSEKDDFKYPDKAYHDLNEEQKQLDLWHEAEMKHPWHNASPKIKVTHENGFYHMNIELTVGLPPEVLYSFLIEPGSGMFHDLRKRRQLMENKSRKVLFEKGPRQMTRVGKSVACNVFGVYIPISINLVIDENRKDFMTQYKKEKVRFMKAFEGNLKVDPIFVDKERLCKKKIPMTREEYKKCSGGQGKVASKLTIDQYYKPYPPFNLPPLSWFIRGMTIKTSKALLALVQDTSIAMRTATHMPEETASNKHEKH</sequence>
<feature type="compositionally biased region" description="Basic and acidic residues" evidence="1">
    <location>
        <begin position="29"/>
        <end position="38"/>
    </location>
</feature>
<evidence type="ECO:0000259" key="2">
    <source>
        <dbReference type="Pfam" id="PF02713"/>
    </source>
</evidence>
<dbReference type="AlphaFoldDB" id="A0A9W3CDB1"/>
<keyword evidence="3" id="KW-1185">Reference proteome</keyword>
<feature type="domain" description="DUF220" evidence="2">
    <location>
        <begin position="153"/>
        <end position="223"/>
    </location>
</feature>
<evidence type="ECO:0000256" key="1">
    <source>
        <dbReference type="SAM" id="MobiDB-lite"/>
    </source>
</evidence>
<evidence type="ECO:0000313" key="4">
    <source>
        <dbReference type="RefSeq" id="XP_056849519.1"/>
    </source>
</evidence>
<dbReference type="InterPro" id="IPR003863">
    <property type="entry name" value="DUF220"/>
</dbReference>